<feature type="compositionally biased region" description="Polar residues" evidence="6">
    <location>
        <begin position="644"/>
        <end position="653"/>
    </location>
</feature>
<evidence type="ECO:0000256" key="6">
    <source>
        <dbReference type="SAM" id="MobiDB-lite"/>
    </source>
</evidence>
<dbReference type="GO" id="GO:0003677">
    <property type="term" value="F:DNA binding"/>
    <property type="evidence" value="ECO:0007669"/>
    <property type="project" value="UniProtKB-KW"/>
</dbReference>
<dbReference type="EMBL" id="JBHFFA010000002">
    <property type="protein sequence ID" value="KAL2644888.1"/>
    <property type="molecule type" value="Genomic_DNA"/>
</dbReference>
<feature type="compositionally biased region" description="Polar residues" evidence="6">
    <location>
        <begin position="715"/>
        <end position="728"/>
    </location>
</feature>
<dbReference type="InterPro" id="IPR001471">
    <property type="entry name" value="AP2/ERF_dom"/>
</dbReference>
<evidence type="ECO:0000256" key="1">
    <source>
        <dbReference type="ARBA" id="ARBA00004123"/>
    </source>
</evidence>
<feature type="region of interest" description="Disordered" evidence="6">
    <location>
        <begin position="584"/>
        <end position="604"/>
    </location>
</feature>
<name>A0ABD1ZAY6_9MARC</name>
<feature type="compositionally biased region" description="Polar residues" evidence="6">
    <location>
        <begin position="755"/>
        <end position="779"/>
    </location>
</feature>
<protein>
    <submittedName>
        <fullName evidence="9">Uncharacterized protein</fullName>
    </submittedName>
</protein>
<feature type="region of interest" description="Disordered" evidence="6">
    <location>
        <begin position="755"/>
        <end position="780"/>
    </location>
</feature>
<keyword evidence="3" id="KW-0238">DNA-binding</keyword>
<sequence length="844" mass="93501">MPNRRMAEGLWTSAAAASADIIRLPDRHQHSRKLKELVEVQTEGTTSASNDCELSSPCSGSDYCKRMDLEATPSSPGNIAAAATPLSLVRIVGGSCRPSWLQVSPRGSRPSSCWENNQDHSNCKICVSVFSGTDHDAAAAAGAAIGSPGETVSWDGVEDANWRRVLKGEEPGGGMINKLPSSQYRGVVPQPNGRWGAQIYEKHQRVWLGTFNREEDAAKAYDRAAMKFRGRDAMTNFRPVQDSDPEAVFLRHYSKEQIVEMLRRHTYGEELEESKRLQATILSRNNNTHVSFQTTAVNLLNQPQVATDSRNPRAGGISSLRSKPIMEREHLFEKSVTPSDVGKLNRLVIPKQHAERCFPLDLTMYATSQTLSFEDVLGKHWRFRYSYWNSSQSYVFTKGWSRFVKEKKLNADDIVSFQRGPNQELYIDFRRRQQQPNNHVIGHRMLPPISNSSNTNTTSSPGSELGINDSWVRRRLSTKPRGLLSFQNLPSTKELLQQLSQQQQHQLSDSFASLRQLQQQQHIQKQQIIMEGRDSLHQQSKARNIDVDFFSLQQQHEPGSGRCCNQVGGIAAAEMLKKMASNSTSMMDGKQSVCETGKHRQDARVVDSTATTIATMPPTAASGSSMSGGGRTRLFGVNLERTSSSSFTNADQESVSSSTDLQSLSRASSSPPHQEESTTSFQARVQHVQPPCFRGSNPGEPIAVGSEQQQHEYSPRTGLSVNNDSTSRVTSSNLQLMSSSSRIINEMNDVSTVGETTTRSELLQQQEGGRQTSSTTASSYRPAEVALPSYITGEDGRIKVKRKMENLEMNLRESKRFAMAVSIPCAERLFAGPNTSLSLAHHSS</sequence>
<dbReference type="Proteomes" id="UP001605036">
    <property type="component" value="Unassembled WGS sequence"/>
</dbReference>
<feature type="region of interest" description="Disordered" evidence="6">
    <location>
        <begin position="441"/>
        <end position="466"/>
    </location>
</feature>
<evidence type="ECO:0000256" key="4">
    <source>
        <dbReference type="ARBA" id="ARBA00023163"/>
    </source>
</evidence>
<dbReference type="PROSITE" id="PS51032">
    <property type="entry name" value="AP2_ERF"/>
    <property type="match status" value="1"/>
</dbReference>
<evidence type="ECO:0000256" key="2">
    <source>
        <dbReference type="ARBA" id="ARBA00023015"/>
    </source>
</evidence>
<accession>A0ABD1ZAY6</accession>
<evidence type="ECO:0000313" key="10">
    <source>
        <dbReference type="Proteomes" id="UP001605036"/>
    </source>
</evidence>
<dbReference type="PANTHER" id="PTHR31140">
    <property type="entry name" value="B3 DOMAIN-CONTAINING TRANSCRIPTION FACTOR ABI3"/>
    <property type="match status" value="1"/>
</dbReference>
<dbReference type="InterPro" id="IPR036955">
    <property type="entry name" value="AP2/ERF_dom_sf"/>
</dbReference>
<dbReference type="CDD" id="cd10017">
    <property type="entry name" value="B3_DNA"/>
    <property type="match status" value="1"/>
</dbReference>
<dbReference type="SMART" id="SM00380">
    <property type="entry name" value="AP2"/>
    <property type="match status" value="1"/>
</dbReference>
<feature type="compositionally biased region" description="Low complexity" evidence="6">
    <location>
        <begin position="450"/>
        <end position="460"/>
    </location>
</feature>
<evidence type="ECO:0000256" key="5">
    <source>
        <dbReference type="ARBA" id="ARBA00023242"/>
    </source>
</evidence>
<dbReference type="SUPFAM" id="SSF101936">
    <property type="entry name" value="DNA-binding pseudobarrel domain"/>
    <property type="match status" value="1"/>
</dbReference>
<comment type="subcellular location">
    <subcellularLocation>
        <location evidence="1">Nucleus</location>
    </subcellularLocation>
</comment>
<dbReference type="AlphaFoldDB" id="A0ABD1ZAY6"/>
<keyword evidence="4" id="KW-0804">Transcription</keyword>
<evidence type="ECO:0000259" key="7">
    <source>
        <dbReference type="PROSITE" id="PS50863"/>
    </source>
</evidence>
<dbReference type="InterPro" id="IPR044800">
    <property type="entry name" value="LEC2-like"/>
</dbReference>
<evidence type="ECO:0000256" key="3">
    <source>
        <dbReference type="ARBA" id="ARBA00023125"/>
    </source>
</evidence>
<dbReference type="InterPro" id="IPR016177">
    <property type="entry name" value="DNA-bd_dom_sf"/>
</dbReference>
<dbReference type="PROSITE" id="PS50863">
    <property type="entry name" value="B3"/>
    <property type="match status" value="1"/>
</dbReference>
<dbReference type="Pfam" id="PF02362">
    <property type="entry name" value="B3"/>
    <property type="match status" value="1"/>
</dbReference>
<dbReference type="InterPro" id="IPR015300">
    <property type="entry name" value="DNA-bd_pseudobarrel_sf"/>
</dbReference>
<dbReference type="SMART" id="SM01019">
    <property type="entry name" value="B3"/>
    <property type="match status" value="1"/>
</dbReference>
<dbReference type="InterPro" id="IPR003340">
    <property type="entry name" value="B3_DNA-bd"/>
</dbReference>
<gene>
    <name evidence="9" type="ORF">R1flu_012475</name>
</gene>
<organism evidence="9 10">
    <name type="scientific">Riccia fluitans</name>
    <dbReference type="NCBI Taxonomy" id="41844"/>
    <lineage>
        <taxon>Eukaryota</taxon>
        <taxon>Viridiplantae</taxon>
        <taxon>Streptophyta</taxon>
        <taxon>Embryophyta</taxon>
        <taxon>Marchantiophyta</taxon>
        <taxon>Marchantiopsida</taxon>
        <taxon>Marchantiidae</taxon>
        <taxon>Marchantiales</taxon>
        <taxon>Ricciaceae</taxon>
        <taxon>Riccia</taxon>
    </lineage>
</organism>
<evidence type="ECO:0000313" key="9">
    <source>
        <dbReference type="EMBL" id="KAL2644888.1"/>
    </source>
</evidence>
<dbReference type="SUPFAM" id="SSF54171">
    <property type="entry name" value="DNA-binding domain"/>
    <property type="match status" value="1"/>
</dbReference>
<feature type="domain" description="AP2/ERF" evidence="8">
    <location>
        <begin position="183"/>
        <end position="238"/>
    </location>
</feature>
<dbReference type="PANTHER" id="PTHR31140:SF139">
    <property type="entry name" value="B3 DOMAIN-CONTAINING PROTEIN OS02G0455900-RELATED"/>
    <property type="match status" value="1"/>
</dbReference>
<feature type="domain" description="TF-B3" evidence="7">
    <location>
        <begin position="332"/>
        <end position="433"/>
    </location>
</feature>
<proteinExistence type="predicted"/>
<dbReference type="CDD" id="cd00018">
    <property type="entry name" value="AP2"/>
    <property type="match status" value="1"/>
</dbReference>
<comment type="caution">
    <text evidence="9">The sequence shown here is derived from an EMBL/GenBank/DDBJ whole genome shotgun (WGS) entry which is preliminary data.</text>
</comment>
<dbReference type="GO" id="GO:0005634">
    <property type="term" value="C:nucleus"/>
    <property type="evidence" value="ECO:0007669"/>
    <property type="project" value="UniProtKB-SubCell"/>
</dbReference>
<evidence type="ECO:0000259" key="8">
    <source>
        <dbReference type="PROSITE" id="PS51032"/>
    </source>
</evidence>
<feature type="compositionally biased region" description="Low complexity" evidence="6">
    <location>
        <begin position="654"/>
        <end position="670"/>
    </location>
</feature>
<keyword evidence="10" id="KW-1185">Reference proteome</keyword>
<feature type="region of interest" description="Disordered" evidence="6">
    <location>
        <begin position="644"/>
        <end position="728"/>
    </location>
</feature>
<dbReference type="Gene3D" id="2.40.330.10">
    <property type="entry name" value="DNA-binding pseudobarrel domain"/>
    <property type="match status" value="1"/>
</dbReference>
<keyword evidence="5" id="KW-0539">Nucleus</keyword>
<dbReference type="FunFam" id="3.30.730.10:FF:000008">
    <property type="entry name" value="AP2 domain-containing protein RAP2.8"/>
    <property type="match status" value="1"/>
</dbReference>
<dbReference type="Gene3D" id="3.30.730.10">
    <property type="entry name" value="AP2/ERF domain"/>
    <property type="match status" value="1"/>
</dbReference>
<keyword evidence="2" id="KW-0805">Transcription regulation</keyword>
<reference evidence="9 10" key="1">
    <citation type="submission" date="2024-09" db="EMBL/GenBank/DDBJ databases">
        <title>Chromosome-scale assembly of Riccia fluitans.</title>
        <authorList>
            <person name="Paukszto L."/>
            <person name="Sawicki J."/>
            <person name="Karawczyk K."/>
            <person name="Piernik-Szablinska J."/>
            <person name="Szczecinska M."/>
            <person name="Mazdziarz M."/>
        </authorList>
    </citation>
    <scope>NUCLEOTIDE SEQUENCE [LARGE SCALE GENOMIC DNA]</scope>
    <source>
        <strain evidence="9">Rf_01</strain>
        <tissue evidence="9">Aerial parts of the thallus</tissue>
    </source>
</reference>
<dbReference type="Pfam" id="PF00847">
    <property type="entry name" value="AP2"/>
    <property type="match status" value="1"/>
</dbReference>